<feature type="region of interest" description="Disordered" evidence="1">
    <location>
        <begin position="155"/>
        <end position="179"/>
    </location>
</feature>
<name>A0A165C3N7_EXIGL</name>
<dbReference type="InParanoid" id="A0A165C3N7"/>
<feature type="compositionally biased region" description="Polar residues" evidence="1">
    <location>
        <begin position="28"/>
        <end position="39"/>
    </location>
</feature>
<feature type="region of interest" description="Disordered" evidence="1">
    <location>
        <begin position="209"/>
        <end position="230"/>
    </location>
</feature>
<dbReference type="Proteomes" id="UP000077266">
    <property type="component" value="Unassembled WGS sequence"/>
</dbReference>
<keyword evidence="3" id="KW-1185">Reference proteome</keyword>
<gene>
    <name evidence="2" type="ORF">EXIGLDRAFT_755388</name>
</gene>
<dbReference type="AlphaFoldDB" id="A0A165C3N7"/>
<feature type="compositionally biased region" description="Low complexity" evidence="1">
    <location>
        <begin position="156"/>
        <end position="172"/>
    </location>
</feature>
<accession>A0A165C3N7</accession>
<feature type="non-terminal residue" evidence="2">
    <location>
        <position position="273"/>
    </location>
</feature>
<dbReference type="EMBL" id="KV426370">
    <property type="protein sequence ID" value="KZV81755.1"/>
    <property type="molecule type" value="Genomic_DNA"/>
</dbReference>
<sequence>MYLRVANDVPYSRTDHPERTSRRLCRTPQPTLSSTSSVAGSDRAESTLGSRPPAPRAVDRSTASTAPTHDRRQGVQPGIRAVSERVSSARALPARPPQLSNEPSSRYPRAAAVADGSSRGDDTVAQGDRQSRRRTAPVAHPLDHTPAEREVRVGITAPTSRTASLTATTRAPSEQEGDAPVYLLGPSPHRRSRSSAARSPPLALTAARIGPSSCDASSTAAAPRAVPAQEDDPFVIPGSLAQDSRVAVIAESIGATMRTVYDFSKKYISHFSS</sequence>
<evidence type="ECO:0000313" key="3">
    <source>
        <dbReference type="Proteomes" id="UP000077266"/>
    </source>
</evidence>
<proteinExistence type="predicted"/>
<evidence type="ECO:0000256" key="1">
    <source>
        <dbReference type="SAM" id="MobiDB-lite"/>
    </source>
</evidence>
<evidence type="ECO:0000313" key="2">
    <source>
        <dbReference type="EMBL" id="KZV81755.1"/>
    </source>
</evidence>
<feature type="region of interest" description="Disordered" evidence="1">
    <location>
        <begin position="1"/>
        <end position="140"/>
    </location>
</feature>
<reference evidence="2 3" key="1">
    <citation type="journal article" date="2016" name="Mol. Biol. Evol.">
        <title>Comparative Genomics of Early-Diverging Mushroom-Forming Fungi Provides Insights into the Origins of Lignocellulose Decay Capabilities.</title>
        <authorList>
            <person name="Nagy L.G."/>
            <person name="Riley R."/>
            <person name="Tritt A."/>
            <person name="Adam C."/>
            <person name="Daum C."/>
            <person name="Floudas D."/>
            <person name="Sun H."/>
            <person name="Yadav J.S."/>
            <person name="Pangilinan J."/>
            <person name="Larsson K.H."/>
            <person name="Matsuura K."/>
            <person name="Barry K."/>
            <person name="Labutti K."/>
            <person name="Kuo R."/>
            <person name="Ohm R.A."/>
            <person name="Bhattacharya S.S."/>
            <person name="Shirouzu T."/>
            <person name="Yoshinaga Y."/>
            <person name="Martin F.M."/>
            <person name="Grigoriev I.V."/>
            <person name="Hibbett D.S."/>
        </authorList>
    </citation>
    <scope>NUCLEOTIDE SEQUENCE [LARGE SCALE GENOMIC DNA]</scope>
    <source>
        <strain evidence="2 3">HHB12029</strain>
    </source>
</reference>
<protein>
    <submittedName>
        <fullName evidence="2">Uncharacterized protein</fullName>
    </submittedName>
</protein>
<organism evidence="2 3">
    <name type="scientific">Exidia glandulosa HHB12029</name>
    <dbReference type="NCBI Taxonomy" id="1314781"/>
    <lineage>
        <taxon>Eukaryota</taxon>
        <taxon>Fungi</taxon>
        <taxon>Dikarya</taxon>
        <taxon>Basidiomycota</taxon>
        <taxon>Agaricomycotina</taxon>
        <taxon>Agaricomycetes</taxon>
        <taxon>Auriculariales</taxon>
        <taxon>Exidiaceae</taxon>
        <taxon>Exidia</taxon>
    </lineage>
</organism>